<dbReference type="AlphaFoldDB" id="A0A830FRP6"/>
<keyword evidence="2 5" id="KW-0812">Transmembrane</keyword>
<dbReference type="Gene3D" id="1.20.1740.10">
    <property type="entry name" value="Amino acid/polyamine transporter I"/>
    <property type="match status" value="1"/>
</dbReference>
<evidence type="ECO:0000256" key="4">
    <source>
        <dbReference type="ARBA" id="ARBA00023136"/>
    </source>
</evidence>
<keyword evidence="3 5" id="KW-1133">Transmembrane helix</keyword>
<dbReference type="InterPro" id="IPR050598">
    <property type="entry name" value="AminoAcid_Transporter"/>
</dbReference>
<dbReference type="PANTHER" id="PTHR11785:SF512">
    <property type="entry name" value="SOBREMESA, ISOFORM B"/>
    <property type="match status" value="1"/>
</dbReference>
<dbReference type="Pfam" id="PF00324">
    <property type="entry name" value="AA_permease"/>
    <property type="match status" value="1"/>
</dbReference>
<dbReference type="GO" id="GO:0016020">
    <property type="term" value="C:membrane"/>
    <property type="evidence" value="ECO:0007669"/>
    <property type="project" value="UniProtKB-SubCell"/>
</dbReference>
<dbReference type="PANTHER" id="PTHR11785">
    <property type="entry name" value="AMINO ACID TRANSPORTER"/>
    <property type="match status" value="1"/>
</dbReference>
<gene>
    <name evidence="7" type="ORF">GCM10009006_35430</name>
</gene>
<feature type="transmembrane region" description="Helical" evidence="5">
    <location>
        <begin position="40"/>
        <end position="58"/>
    </location>
</feature>
<evidence type="ECO:0000256" key="2">
    <source>
        <dbReference type="ARBA" id="ARBA00022692"/>
    </source>
</evidence>
<keyword evidence="4 5" id="KW-0472">Membrane</keyword>
<evidence type="ECO:0000313" key="8">
    <source>
        <dbReference type="Proteomes" id="UP000656367"/>
    </source>
</evidence>
<dbReference type="EMBL" id="BMON01000006">
    <property type="protein sequence ID" value="GGM51187.1"/>
    <property type="molecule type" value="Genomic_DNA"/>
</dbReference>
<comment type="subcellular location">
    <subcellularLocation>
        <location evidence="1">Membrane</location>
        <topology evidence="1">Multi-pass membrane protein</topology>
    </subcellularLocation>
</comment>
<dbReference type="InterPro" id="IPR004841">
    <property type="entry name" value="AA-permease/SLC12A_dom"/>
</dbReference>
<evidence type="ECO:0000256" key="3">
    <source>
        <dbReference type="ARBA" id="ARBA00022989"/>
    </source>
</evidence>
<reference evidence="7" key="1">
    <citation type="journal article" date="2014" name="Int. J. Syst. Evol. Microbiol.">
        <title>Complete genome sequence of Corynebacterium casei LMG S-19264T (=DSM 44701T), isolated from a smear-ripened cheese.</title>
        <authorList>
            <consortium name="US DOE Joint Genome Institute (JGI-PGF)"/>
            <person name="Walter F."/>
            <person name="Albersmeier A."/>
            <person name="Kalinowski J."/>
            <person name="Ruckert C."/>
        </authorList>
    </citation>
    <scope>NUCLEOTIDE SEQUENCE</scope>
    <source>
        <strain evidence="7">JCM 15759</strain>
    </source>
</reference>
<evidence type="ECO:0000313" key="7">
    <source>
        <dbReference type="EMBL" id="GGM51187.1"/>
    </source>
</evidence>
<proteinExistence type="predicted"/>
<evidence type="ECO:0000256" key="5">
    <source>
        <dbReference type="SAM" id="Phobius"/>
    </source>
</evidence>
<feature type="domain" description="Amino acid permease/ SLC12A" evidence="6">
    <location>
        <begin position="15"/>
        <end position="88"/>
    </location>
</feature>
<feature type="transmembrane region" description="Helical" evidence="5">
    <location>
        <begin position="12"/>
        <end position="34"/>
    </location>
</feature>
<reference evidence="7" key="2">
    <citation type="submission" date="2020-09" db="EMBL/GenBank/DDBJ databases">
        <authorList>
            <person name="Sun Q."/>
            <person name="Ohkuma M."/>
        </authorList>
    </citation>
    <scope>NUCLEOTIDE SEQUENCE</scope>
    <source>
        <strain evidence="7">JCM 15759</strain>
    </source>
</reference>
<evidence type="ECO:0000256" key="1">
    <source>
        <dbReference type="ARBA" id="ARBA00004141"/>
    </source>
</evidence>
<sequence>MPRSLERDLGLYETITISIGAMIGSGIFVLPGLAAKKTGPSVIVAYLLAGLIVLPAALSKSEMATAMPEAGSTYLYIDRAMGPLLGTVAHSQIHEFAFGDPATDLSNRLEATVLLAHPQELKSRSFVRSAIEKFAF</sequence>
<dbReference type="GO" id="GO:0015179">
    <property type="term" value="F:L-amino acid transmembrane transporter activity"/>
    <property type="evidence" value="ECO:0007669"/>
    <property type="project" value="TreeGrafter"/>
</dbReference>
<protein>
    <recommendedName>
        <fullName evidence="6">Amino acid permease/ SLC12A domain-containing protein</fullName>
    </recommendedName>
</protein>
<name>A0A830FRP6_HALAR</name>
<comment type="caution">
    <text evidence="7">The sequence shown here is derived from an EMBL/GenBank/DDBJ whole genome shotgun (WGS) entry which is preliminary data.</text>
</comment>
<dbReference type="Proteomes" id="UP000656367">
    <property type="component" value="Unassembled WGS sequence"/>
</dbReference>
<organism evidence="7 8">
    <name type="scientific">Haloarcula argentinensis</name>
    <dbReference type="NCBI Taxonomy" id="43776"/>
    <lineage>
        <taxon>Archaea</taxon>
        <taxon>Methanobacteriati</taxon>
        <taxon>Methanobacteriota</taxon>
        <taxon>Stenosarchaea group</taxon>
        <taxon>Halobacteria</taxon>
        <taxon>Halobacteriales</taxon>
        <taxon>Haloarculaceae</taxon>
        <taxon>Haloarcula</taxon>
    </lineage>
</organism>
<accession>A0A830FRP6</accession>
<evidence type="ECO:0000259" key="6">
    <source>
        <dbReference type="Pfam" id="PF00324"/>
    </source>
</evidence>